<proteinExistence type="predicted"/>
<dbReference type="Pfam" id="PF00431">
    <property type="entry name" value="CUB"/>
    <property type="match status" value="3"/>
</dbReference>
<dbReference type="CDD" id="cd00041">
    <property type="entry name" value="CUB"/>
    <property type="match status" value="3"/>
</dbReference>
<dbReference type="Gene3D" id="2.60.120.290">
    <property type="entry name" value="Spermadhesin, CUB domain"/>
    <property type="match status" value="3"/>
</dbReference>
<feature type="domain" description="CUB" evidence="7">
    <location>
        <begin position="29"/>
        <end position="145"/>
    </location>
</feature>
<keyword evidence="5" id="KW-0472">Membrane</keyword>
<evidence type="ECO:0000259" key="7">
    <source>
        <dbReference type="PROSITE" id="PS01180"/>
    </source>
</evidence>
<dbReference type="SUPFAM" id="SSF49854">
    <property type="entry name" value="Spermadhesin, CUB domain"/>
    <property type="match status" value="3"/>
</dbReference>
<feature type="signal peptide" evidence="6">
    <location>
        <begin position="1"/>
        <end position="27"/>
    </location>
</feature>
<gene>
    <name evidence="8" type="ORF">MGAL_10B082587</name>
</gene>
<dbReference type="EMBL" id="UYJE01007562">
    <property type="protein sequence ID" value="VDI56067.1"/>
    <property type="molecule type" value="Genomic_DNA"/>
</dbReference>
<evidence type="ECO:0000256" key="6">
    <source>
        <dbReference type="SAM" id="SignalP"/>
    </source>
</evidence>
<keyword evidence="5" id="KW-1133">Transmembrane helix</keyword>
<keyword evidence="2" id="KW-1015">Disulfide bond</keyword>
<evidence type="ECO:0000256" key="2">
    <source>
        <dbReference type="ARBA" id="ARBA00023157"/>
    </source>
</evidence>
<comment type="caution">
    <text evidence="8">The sequence shown here is derived from an EMBL/GenBank/DDBJ whole genome shotgun (WGS) entry which is preliminary data.</text>
</comment>
<dbReference type="InterPro" id="IPR000859">
    <property type="entry name" value="CUB_dom"/>
</dbReference>
<dbReference type="InterPro" id="IPR035914">
    <property type="entry name" value="Sperma_CUB_dom_sf"/>
</dbReference>
<evidence type="ECO:0000256" key="3">
    <source>
        <dbReference type="PROSITE-ProRule" id="PRU00059"/>
    </source>
</evidence>
<feature type="region of interest" description="Disordered" evidence="4">
    <location>
        <begin position="647"/>
        <end position="747"/>
    </location>
</feature>
<evidence type="ECO:0000313" key="9">
    <source>
        <dbReference type="Proteomes" id="UP000596742"/>
    </source>
</evidence>
<evidence type="ECO:0000256" key="4">
    <source>
        <dbReference type="SAM" id="MobiDB-lite"/>
    </source>
</evidence>
<dbReference type="OrthoDB" id="6089259at2759"/>
<dbReference type="SMART" id="SM00042">
    <property type="entry name" value="CUB"/>
    <property type="match status" value="3"/>
</dbReference>
<evidence type="ECO:0000256" key="1">
    <source>
        <dbReference type="ARBA" id="ARBA00022737"/>
    </source>
</evidence>
<evidence type="ECO:0000313" key="8">
    <source>
        <dbReference type="EMBL" id="VDI56067.1"/>
    </source>
</evidence>
<accession>A0A8B6FYP4</accession>
<evidence type="ECO:0000256" key="5">
    <source>
        <dbReference type="SAM" id="Phobius"/>
    </source>
</evidence>
<comment type="caution">
    <text evidence="3">Lacks conserved residue(s) required for the propagation of feature annotation.</text>
</comment>
<dbReference type="PROSITE" id="PS01180">
    <property type="entry name" value="CUB"/>
    <property type="match status" value="4"/>
</dbReference>
<sequence>MELTNRKKCLLEILIVLFDTCLINVSGDCAGLVSTLTADFNSYKTVTTDGYPSNYANSLTCEWKIDSGSASDKVAMTYLAFNLETSYDKLTVYDGESASSNMGTNIDTGSYNDRFYISSGQYLFLRFTSDSSIMWSGFKIQYIAISNSIIKPNCGETITLDETSVNIEKQYALNTFNQPISTSFYTTCEWTISSNTIAQFSINIVYADFDDFSTYTCDQTTEYGLSIWEGSAITYQLCGFLPDSVVSVYASGALTNKVKFKAPIINSIDRGFILTLKYLGTSAIASSAIPTLAGSSSSCGSETNPTRLTADNVTVQYVTSPGYPGQYANNLECWWIITAPSEGVQIFPYQINTDGTDTLTIYDGPNSGYVSLASYSGTYSSLSSSVLSTGSSITLKFETDGSTTDTGFSIGYLENTTVIPTCVPTGYVYLNAASTEQSLQSHAGYGSSSYSNDLDSYWLIDTGSTPNTINIKFTSFNIESATSCQYDYFKVYAGACEDEDNKIQLYCGEMTNLYFSSTKGRYILIHFHTDYSVTHTGWELEYYTSDVQTEEDSSESSNNWRIGLGVGIFIVLIIFFCVCCQLKSRSRQRRTIPTTTNFQQHPPERKTFPSQIVIKARQPKIKPEYIMDTWKGQQKRNRLQKALGRHQLKEIDNVSNGSDSELTSKSEFTNSNHSKNLPPLIHHMKQRSPPPDYKEFEEEQKEDCVVTPINTDPNQEETYKSDPSLLQFDPNNVPPPFEYTMPPQLMS</sequence>
<keyword evidence="9" id="KW-1185">Reference proteome</keyword>
<dbReference type="PANTHER" id="PTHR24251:SF30">
    <property type="entry name" value="MEMBRANE FRIZZLED-RELATED PROTEIN"/>
    <property type="match status" value="1"/>
</dbReference>
<feature type="domain" description="CUB" evidence="7">
    <location>
        <begin position="154"/>
        <end position="279"/>
    </location>
</feature>
<protein>
    <recommendedName>
        <fullName evidence="7">CUB domain-containing protein</fullName>
    </recommendedName>
</protein>
<feature type="transmembrane region" description="Helical" evidence="5">
    <location>
        <begin position="560"/>
        <end position="580"/>
    </location>
</feature>
<feature type="chain" id="PRO_5032448681" description="CUB domain-containing protein" evidence="6">
    <location>
        <begin position="28"/>
        <end position="747"/>
    </location>
</feature>
<keyword evidence="6" id="KW-0732">Signal</keyword>
<feature type="domain" description="CUB" evidence="7">
    <location>
        <begin position="425"/>
        <end position="545"/>
    </location>
</feature>
<feature type="domain" description="CUB" evidence="7">
    <location>
        <begin position="299"/>
        <end position="415"/>
    </location>
</feature>
<dbReference type="AlphaFoldDB" id="A0A8B6FYP4"/>
<organism evidence="8 9">
    <name type="scientific">Mytilus galloprovincialis</name>
    <name type="common">Mediterranean mussel</name>
    <dbReference type="NCBI Taxonomy" id="29158"/>
    <lineage>
        <taxon>Eukaryota</taxon>
        <taxon>Metazoa</taxon>
        <taxon>Spiralia</taxon>
        <taxon>Lophotrochozoa</taxon>
        <taxon>Mollusca</taxon>
        <taxon>Bivalvia</taxon>
        <taxon>Autobranchia</taxon>
        <taxon>Pteriomorphia</taxon>
        <taxon>Mytilida</taxon>
        <taxon>Mytiloidea</taxon>
        <taxon>Mytilidae</taxon>
        <taxon>Mytilinae</taxon>
        <taxon>Mytilus</taxon>
    </lineage>
</organism>
<reference evidence="8" key="1">
    <citation type="submission" date="2018-11" db="EMBL/GenBank/DDBJ databases">
        <authorList>
            <person name="Alioto T."/>
            <person name="Alioto T."/>
        </authorList>
    </citation>
    <scope>NUCLEOTIDE SEQUENCE</scope>
</reference>
<dbReference type="PANTHER" id="PTHR24251">
    <property type="entry name" value="OVOCHYMASE-RELATED"/>
    <property type="match status" value="1"/>
</dbReference>
<keyword evidence="1" id="KW-0677">Repeat</keyword>
<feature type="compositionally biased region" description="Polar residues" evidence="4">
    <location>
        <begin position="653"/>
        <end position="675"/>
    </location>
</feature>
<keyword evidence="5" id="KW-0812">Transmembrane</keyword>
<dbReference type="Proteomes" id="UP000596742">
    <property type="component" value="Unassembled WGS sequence"/>
</dbReference>
<name>A0A8B6FYP4_MYTGA</name>